<gene>
    <name evidence="2" type="ORF">WJX68_05540</name>
</gene>
<reference evidence="2 3" key="1">
    <citation type="submission" date="2024-03" db="EMBL/GenBank/DDBJ databases">
        <title>Draft genome sequence of Pseudonocardia sp. DW16-2.</title>
        <authorList>
            <person name="Duangmal K."/>
        </authorList>
    </citation>
    <scope>NUCLEOTIDE SEQUENCE [LARGE SCALE GENOMIC DNA]</scope>
    <source>
        <strain evidence="2 3">DW16-2</strain>
    </source>
</reference>
<organism evidence="2 3">
    <name type="scientific">Pseudonocardia spirodelae</name>
    <dbReference type="NCBI Taxonomy" id="3133431"/>
    <lineage>
        <taxon>Bacteria</taxon>
        <taxon>Bacillati</taxon>
        <taxon>Actinomycetota</taxon>
        <taxon>Actinomycetes</taxon>
        <taxon>Pseudonocardiales</taxon>
        <taxon>Pseudonocardiaceae</taxon>
        <taxon>Pseudonocardia</taxon>
    </lineage>
</organism>
<dbReference type="PROSITE" id="PS51257">
    <property type="entry name" value="PROKAR_LIPOPROTEIN"/>
    <property type="match status" value="1"/>
</dbReference>
<comment type="caution">
    <text evidence="2">The sequence shown here is derived from an EMBL/GenBank/DDBJ whole genome shotgun (WGS) entry which is preliminary data.</text>
</comment>
<evidence type="ECO:0000313" key="3">
    <source>
        <dbReference type="Proteomes" id="UP001364211"/>
    </source>
</evidence>
<sequence>MTTTGRAAAVVPACLLAVLTAACSAAAPPAPVRDAGTVPAPTASAVASATAAATTDAADGRVIVLGRPGGPYARGLGTARPALVDLGGASSTGIVEGLAWDDWGGPTATGTGTAAYAAPGQALATATRERATVVAADPGDCGGRLAYRTLTWYFPQHHEVPGAHTPLDVCGP</sequence>
<keyword evidence="3" id="KW-1185">Reference proteome</keyword>
<dbReference type="RefSeq" id="WP_340286623.1">
    <property type="nucleotide sequence ID" value="NZ_JBBJUP010000003.1"/>
</dbReference>
<evidence type="ECO:0000313" key="2">
    <source>
        <dbReference type="EMBL" id="MEJ8278386.1"/>
    </source>
</evidence>
<dbReference type="Proteomes" id="UP001364211">
    <property type="component" value="Unassembled WGS sequence"/>
</dbReference>
<feature type="signal peptide" evidence="1">
    <location>
        <begin position="1"/>
        <end position="26"/>
    </location>
</feature>
<protein>
    <submittedName>
        <fullName evidence="2">Uncharacterized protein</fullName>
    </submittedName>
</protein>
<name>A0ABU8T359_9PSEU</name>
<proteinExistence type="predicted"/>
<dbReference type="EMBL" id="JBBJUP010000003">
    <property type="protein sequence ID" value="MEJ8278386.1"/>
    <property type="molecule type" value="Genomic_DNA"/>
</dbReference>
<feature type="chain" id="PRO_5045806013" evidence="1">
    <location>
        <begin position="27"/>
        <end position="172"/>
    </location>
</feature>
<keyword evidence="1" id="KW-0732">Signal</keyword>
<evidence type="ECO:0000256" key="1">
    <source>
        <dbReference type="SAM" id="SignalP"/>
    </source>
</evidence>
<accession>A0ABU8T359</accession>